<comment type="caution">
    <text evidence="1">The sequence shown here is derived from an EMBL/GenBank/DDBJ whole genome shotgun (WGS) entry which is preliminary data.</text>
</comment>
<gene>
    <name evidence="1" type="ORF">L1987_22979</name>
</gene>
<keyword evidence="2" id="KW-1185">Reference proteome</keyword>
<proteinExistence type="predicted"/>
<reference evidence="1 2" key="2">
    <citation type="journal article" date="2022" name="Mol. Ecol. Resour.">
        <title>The genomes of chicory, endive, great burdock and yacon provide insights into Asteraceae paleo-polyploidization history and plant inulin production.</title>
        <authorList>
            <person name="Fan W."/>
            <person name="Wang S."/>
            <person name="Wang H."/>
            <person name="Wang A."/>
            <person name="Jiang F."/>
            <person name="Liu H."/>
            <person name="Zhao H."/>
            <person name="Xu D."/>
            <person name="Zhang Y."/>
        </authorList>
    </citation>
    <scope>NUCLEOTIDE SEQUENCE [LARGE SCALE GENOMIC DNA]</scope>
    <source>
        <strain evidence="2">cv. Yunnan</strain>
        <tissue evidence="1">Leaves</tissue>
    </source>
</reference>
<sequence>MNTRTLQCLQFQKIFDTDSRHPLSFEFPGFEEKLAIAELRAANVSFVCCLWQNPKGKVDYWNYCFVDCIRFR</sequence>
<dbReference type="Proteomes" id="UP001056120">
    <property type="component" value="Linkage Group LG08"/>
</dbReference>
<dbReference type="EMBL" id="CM042025">
    <property type="protein sequence ID" value="KAI3807059.1"/>
    <property type="molecule type" value="Genomic_DNA"/>
</dbReference>
<evidence type="ECO:0000313" key="1">
    <source>
        <dbReference type="EMBL" id="KAI3807059.1"/>
    </source>
</evidence>
<accession>A0ACB9IGD8</accession>
<reference evidence="2" key="1">
    <citation type="journal article" date="2022" name="Mol. Ecol. Resour.">
        <title>The genomes of chicory, endive, great burdock and yacon provide insights into Asteraceae palaeo-polyploidization history and plant inulin production.</title>
        <authorList>
            <person name="Fan W."/>
            <person name="Wang S."/>
            <person name="Wang H."/>
            <person name="Wang A."/>
            <person name="Jiang F."/>
            <person name="Liu H."/>
            <person name="Zhao H."/>
            <person name="Xu D."/>
            <person name="Zhang Y."/>
        </authorList>
    </citation>
    <scope>NUCLEOTIDE SEQUENCE [LARGE SCALE GENOMIC DNA]</scope>
    <source>
        <strain evidence="2">cv. Yunnan</strain>
    </source>
</reference>
<name>A0ACB9IGD8_9ASTR</name>
<organism evidence="1 2">
    <name type="scientific">Smallanthus sonchifolius</name>
    <dbReference type="NCBI Taxonomy" id="185202"/>
    <lineage>
        <taxon>Eukaryota</taxon>
        <taxon>Viridiplantae</taxon>
        <taxon>Streptophyta</taxon>
        <taxon>Embryophyta</taxon>
        <taxon>Tracheophyta</taxon>
        <taxon>Spermatophyta</taxon>
        <taxon>Magnoliopsida</taxon>
        <taxon>eudicotyledons</taxon>
        <taxon>Gunneridae</taxon>
        <taxon>Pentapetalae</taxon>
        <taxon>asterids</taxon>
        <taxon>campanulids</taxon>
        <taxon>Asterales</taxon>
        <taxon>Asteraceae</taxon>
        <taxon>Asteroideae</taxon>
        <taxon>Heliantheae alliance</taxon>
        <taxon>Millerieae</taxon>
        <taxon>Smallanthus</taxon>
    </lineage>
</organism>
<protein>
    <submittedName>
        <fullName evidence="1">Uncharacterized protein</fullName>
    </submittedName>
</protein>
<evidence type="ECO:0000313" key="2">
    <source>
        <dbReference type="Proteomes" id="UP001056120"/>
    </source>
</evidence>